<reference evidence="2 3" key="1">
    <citation type="submission" date="2019-05" db="EMBL/GenBank/DDBJ databases">
        <title>Another draft genome of Portunus trituberculatus and its Hox gene families provides insights of decapod evolution.</title>
        <authorList>
            <person name="Jeong J.-H."/>
            <person name="Song I."/>
            <person name="Kim S."/>
            <person name="Choi T."/>
            <person name="Kim D."/>
            <person name="Ryu S."/>
            <person name="Kim W."/>
        </authorList>
    </citation>
    <scope>NUCLEOTIDE SEQUENCE [LARGE SCALE GENOMIC DNA]</scope>
    <source>
        <tissue evidence="2">Muscle</tissue>
    </source>
</reference>
<name>A0A5B7EMI5_PORTR</name>
<dbReference type="EMBL" id="VSRR010003076">
    <property type="protein sequence ID" value="MPC34538.1"/>
    <property type="molecule type" value="Genomic_DNA"/>
</dbReference>
<feature type="compositionally biased region" description="Basic and acidic residues" evidence="1">
    <location>
        <begin position="59"/>
        <end position="71"/>
    </location>
</feature>
<protein>
    <submittedName>
        <fullName evidence="2">Uncharacterized protein</fullName>
    </submittedName>
</protein>
<dbReference type="AlphaFoldDB" id="A0A5B7EMI5"/>
<evidence type="ECO:0000313" key="3">
    <source>
        <dbReference type="Proteomes" id="UP000324222"/>
    </source>
</evidence>
<dbReference type="Proteomes" id="UP000324222">
    <property type="component" value="Unassembled WGS sequence"/>
</dbReference>
<feature type="compositionally biased region" description="Basic and acidic residues" evidence="1">
    <location>
        <begin position="1"/>
        <end position="37"/>
    </location>
</feature>
<evidence type="ECO:0000313" key="2">
    <source>
        <dbReference type="EMBL" id="MPC34538.1"/>
    </source>
</evidence>
<sequence>MKEHEPRQQEEMRPSSLPRVEREARRGSLGEAERGAEEEGSLTNGTDETRKVKMRWRRERQTERMEERKETGKVFRFSRILRVNMSGLVH</sequence>
<feature type="region of interest" description="Disordered" evidence="1">
    <location>
        <begin position="1"/>
        <end position="71"/>
    </location>
</feature>
<accession>A0A5B7EMI5</accession>
<evidence type="ECO:0000256" key="1">
    <source>
        <dbReference type="SAM" id="MobiDB-lite"/>
    </source>
</evidence>
<keyword evidence="3" id="KW-1185">Reference proteome</keyword>
<comment type="caution">
    <text evidence="2">The sequence shown here is derived from an EMBL/GenBank/DDBJ whole genome shotgun (WGS) entry which is preliminary data.</text>
</comment>
<organism evidence="2 3">
    <name type="scientific">Portunus trituberculatus</name>
    <name type="common">Swimming crab</name>
    <name type="synonym">Neptunus trituberculatus</name>
    <dbReference type="NCBI Taxonomy" id="210409"/>
    <lineage>
        <taxon>Eukaryota</taxon>
        <taxon>Metazoa</taxon>
        <taxon>Ecdysozoa</taxon>
        <taxon>Arthropoda</taxon>
        <taxon>Crustacea</taxon>
        <taxon>Multicrustacea</taxon>
        <taxon>Malacostraca</taxon>
        <taxon>Eumalacostraca</taxon>
        <taxon>Eucarida</taxon>
        <taxon>Decapoda</taxon>
        <taxon>Pleocyemata</taxon>
        <taxon>Brachyura</taxon>
        <taxon>Eubrachyura</taxon>
        <taxon>Portunoidea</taxon>
        <taxon>Portunidae</taxon>
        <taxon>Portuninae</taxon>
        <taxon>Portunus</taxon>
    </lineage>
</organism>
<proteinExistence type="predicted"/>
<gene>
    <name evidence="2" type="ORF">E2C01_027930</name>
</gene>